<protein>
    <submittedName>
        <fullName evidence="2">Uncharacterized protein</fullName>
    </submittedName>
</protein>
<sequence length="79" mass="9031">MNRAKSVSAETDPDAVLHRQRGEVGVRHVAGHQLVALQEVPKDIDMPFRRRRRASGRRRPLEELEDLGDIAHVDTRVTR</sequence>
<evidence type="ECO:0000313" key="3">
    <source>
        <dbReference type="Proteomes" id="UP000245639"/>
    </source>
</evidence>
<organism evidence="2 3">
    <name type="scientific">Actinomycetospora cinnamomea</name>
    <dbReference type="NCBI Taxonomy" id="663609"/>
    <lineage>
        <taxon>Bacteria</taxon>
        <taxon>Bacillati</taxon>
        <taxon>Actinomycetota</taxon>
        <taxon>Actinomycetes</taxon>
        <taxon>Pseudonocardiales</taxon>
        <taxon>Pseudonocardiaceae</taxon>
        <taxon>Actinomycetospora</taxon>
    </lineage>
</organism>
<comment type="caution">
    <text evidence="2">The sequence shown here is derived from an EMBL/GenBank/DDBJ whole genome shotgun (WGS) entry which is preliminary data.</text>
</comment>
<feature type="compositionally biased region" description="Basic and acidic residues" evidence="1">
    <location>
        <begin position="69"/>
        <end position="79"/>
    </location>
</feature>
<name>A0A2U1FFW7_9PSEU</name>
<keyword evidence="3" id="KW-1185">Reference proteome</keyword>
<proteinExistence type="predicted"/>
<evidence type="ECO:0000256" key="1">
    <source>
        <dbReference type="SAM" id="MobiDB-lite"/>
    </source>
</evidence>
<reference evidence="2 3" key="1">
    <citation type="submission" date="2018-04" db="EMBL/GenBank/DDBJ databases">
        <title>Genomic Encyclopedia of Type Strains, Phase IV (KMG-IV): sequencing the most valuable type-strain genomes for metagenomic binning, comparative biology and taxonomic classification.</title>
        <authorList>
            <person name="Goeker M."/>
        </authorList>
    </citation>
    <scope>NUCLEOTIDE SEQUENCE [LARGE SCALE GENOMIC DNA]</scope>
    <source>
        <strain evidence="2 3">DSM 45771</strain>
    </source>
</reference>
<accession>A0A2U1FFW7</accession>
<feature type="region of interest" description="Disordered" evidence="1">
    <location>
        <begin position="51"/>
        <end position="79"/>
    </location>
</feature>
<gene>
    <name evidence="2" type="ORF">C8D89_104263</name>
</gene>
<dbReference type="AlphaFoldDB" id="A0A2U1FFW7"/>
<dbReference type="EMBL" id="QEKW01000004">
    <property type="protein sequence ID" value="PVZ11049.1"/>
    <property type="molecule type" value="Genomic_DNA"/>
</dbReference>
<evidence type="ECO:0000313" key="2">
    <source>
        <dbReference type="EMBL" id="PVZ11049.1"/>
    </source>
</evidence>
<dbReference type="Proteomes" id="UP000245639">
    <property type="component" value="Unassembled WGS sequence"/>
</dbReference>